<organism evidence="2 3">
    <name type="scientific">Calocera cornea HHB12733</name>
    <dbReference type="NCBI Taxonomy" id="1353952"/>
    <lineage>
        <taxon>Eukaryota</taxon>
        <taxon>Fungi</taxon>
        <taxon>Dikarya</taxon>
        <taxon>Basidiomycota</taxon>
        <taxon>Agaricomycotina</taxon>
        <taxon>Dacrymycetes</taxon>
        <taxon>Dacrymycetales</taxon>
        <taxon>Dacrymycetaceae</taxon>
        <taxon>Calocera</taxon>
    </lineage>
</organism>
<gene>
    <name evidence="2" type="ORF">CALCODRAFT_555280</name>
</gene>
<sequence length="456" mass="51253">MSLPDSLLSWLPVFVLSETARKELQKEEDALHQLVRCALSIYDATPVHNQSLEELERGLFLISTVDQVDQDLKNITSWQGMLSPLATRRQLLRSKREVLETSIRDLQALSTLQSQSAAHDLSASRVANNSLESRVRRSSAIGEDPLPADLTPYVERLEGSRFPAESGSFDTWEGDYYPEGDRARPISVYLKKSRTYSILRQERLHQRVDHEILRWVHLRHPNVLPFLGTARLGAEVFRPVCFVSPWVKNGNIMEYLATHKEVDKLPLIQGIIDGVEYLHGRQPPIFHGRIKGTNVLITSSGSPVLSDYGIAVFDADLEGYTMSLAPDWVRWAAPEFVDPSKLALTAEEAWVPAADIFSLGMTIYEVLFGIIPFATKSSLRARDAIPAGIRPEIPDRGEDASGLFLIEVMKRCWAPQPQSRPTAQQLADEFTLRVKSVDYSPIGHDESARVDYTQPE</sequence>
<dbReference type="PANTHER" id="PTHR44329">
    <property type="entry name" value="SERINE/THREONINE-PROTEIN KINASE TNNI3K-RELATED"/>
    <property type="match status" value="1"/>
</dbReference>
<dbReference type="EMBL" id="KV423962">
    <property type="protein sequence ID" value="KZT57514.1"/>
    <property type="molecule type" value="Genomic_DNA"/>
</dbReference>
<feature type="domain" description="Protein kinase" evidence="1">
    <location>
        <begin position="157"/>
        <end position="432"/>
    </location>
</feature>
<evidence type="ECO:0000313" key="3">
    <source>
        <dbReference type="Proteomes" id="UP000076842"/>
    </source>
</evidence>
<evidence type="ECO:0000259" key="1">
    <source>
        <dbReference type="PROSITE" id="PS50011"/>
    </source>
</evidence>
<dbReference type="SUPFAM" id="SSF56112">
    <property type="entry name" value="Protein kinase-like (PK-like)"/>
    <property type="match status" value="1"/>
</dbReference>
<dbReference type="GO" id="GO:0004674">
    <property type="term" value="F:protein serine/threonine kinase activity"/>
    <property type="evidence" value="ECO:0007669"/>
    <property type="project" value="TreeGrafter"/>
</dbReference>
<keyword evidence="2" id="KW-0418">Kinase</keyword>
<dbReference type="OrthoDB" id="4062651at2759"/>
<reference evidence="2 3" key="1">
    <citation type="journal article" date="2016" name="Mol. Biol. Evol.">
        <title>Comparative Genomics of Early-Diverging Mushroom-Forming Fungi Provides Insights into the Origins of Lignocellulose Decay Capabilities.</title>
        <authorList>
            <person name="Nagy L.G."/>
            <person name="Riley R."/>
            <person name="Tritt A."/>
            <person name="Adam C."/>
            <person name="Daum C."/>
            <person name="Floudas D."/>
            <person name="Sun H."/>
            <person name="Yadav J.S."/>
            <person name="Pangilinan J."/>
            <person name="Larsson K.H."/>
            <person name="Matsuura K."/>
            <person name="Barry K."/>
            <person name="Labutti K."/>
            <person name="Kuo R."/>
            <person name="Ohm R.A."/>
            <person name="Bhattacharya S.S."/>
            <person name="Shirouzu T."/>
            <person name="Yoshinaga Y."/>
            <person name="Martin F.M."/>
            <person name="Grigoriev I.V."/>
            <person name="Hibbett D.S."/>
        </authorList>
    </citation>
    <scope>NUCLEOTIDE SEQUENCE [LARGE SCALE GENOMIC DNA]</scope>
    <source>
        <strain evidence="2 3">HHB12733</strain>
    </source>
</reference>
<dbReference type="InterPro" id="IPR051681">
    <property type="entry name" value="Ser/Thr_Kinases-Pseudokinases"/>
</dbReference>
<dbReference type="AlphaFoldDB" id="A0A165G2C0"/>
<accession>A0A165G2C0</accession>
<proteinExistence type="predicted"/>
<dbReference type="InterPro" id="IPR001245">
    <property type="entry name" value="Ser-Thr/Tyr_kinase_cat_dom"/>
</dbReference>
<dbReference type="InterPro" id="IPR000719">
    <property type="entry name" value="Prot_kinase_dom"/>
</dbReference>
<dbReference type="GO" id="GO:0005524">
    <property type="term" value="F:ATP binding"/>
    <property type="evidence" value="ECO:0007669"/>
    <property type="project" value="InterPro"/>
</dbReference>
<protein>
    <submittedName>
        <fullName evidence="2">Kinase-like protein</fullName>
    </submittedName>
</protein>
<dbReference type="PANTHER" id="PTHR44329:SF261">
    <property type="entry name" value="ZINC FINGER CONTAINING PROTEIN KINASE-RELATED"/>
    <property type="match status" value="1"/>
</dbReference>
<dbReference type="Gene3D" id="1.10.510.10">
    <property type="entry name" value="Transferase(Phosphotransferase) domain 1"/>
    <property type="match status" value="1"/>
</dbReference>
<dbReference type="Pfam" id="PF07714">
    <property type="entry name" value="PK_Tyr_Ser-Thr"/>
    <property type="match status" value="1"/>
</dbReference>
<name>A0A165G2C0_9BASI</name>
<dbReference type="Proteomes" id="UP000076842">
    <property type="component" value="Unassembled WGS sequence"/>
</dbReference>
<dbReference type="InParanoid" id="A0A165G2C0"/>
<dbReference type="PROSITE" id="PS50011">
    <property type="entry name" value="PROTEIN_KINASE_DOM"/>
    <property type="match status" value="1"/>
</dbReference>
<keyword evidence="3" id="KW-1185">Reference proteome</keyword>
<evidence type="ECO:0000313" key="2">
    <source>
        <dbReference type="EMBL" id="KZT57514.1"/>
    </source>
</evidence>
<dbReference type="STRING" id="1353952.A0A165G2C0"/>
<keyword evidence="2" id="KW-0808">Transferase</keyword>
<dbReference type="InterPro" id="IPR011009">
    <property type="entry name" value="Kinase-like_dom_sf"/>
</dbReference>